<reference evidence="2 3" key="1">
    <citation type="submission" date="2016-10" db="EMBL/GenBank/DDBJ databases">
        <authorList>
            <person name="de Groot N.N."/>
        </authorList>
    </citation>
    <scope>NUCLEOTIDE SEQUENCE [LARGE SCALE GENOMIC DNA]</scope>
    <source>
        <strain evidence="2 3">ATCC BAA-466</strain>
    </source>
</reference>
<dbReference type="Proteomes" id="UP000199708">
    <property type="component" value="Unassembled WGS sequence"/>
</dbReference>
<dbReference type="AlphaFoldDB" id="A0A1G7SKX3"/>
<proteinExistence type="predicted"/>
<sequence>MSQNSSQDNQTNFMLLKQLLVHQHYQAILSFIEDHPSWRSQRLITLLHLGHAYVHTDLKTIEDLSGKVDMEYLTKPNLLERRVYSYAQSLAIKLEMKEYDDYLRAITPLLVDVLRLVLEATVFPDLDRYLVEVMKETENETPIYRGLQWNEALIESDKNSKIKKTWNRYYGQYFNYSHYVSSSHLLKLVHDYVKNPTILNLATQMRHIEKYARNIVAHELIYVDDEWLMHRINMDAKGIHQQIINLINAAGLNDPKQWQGLSHIQAAIEEELLTIYTKMMKEE</sequence>
<dbReference type="Pfam" id="PF09659">
    <property type="entry name" value="Cas_Csm6_HEPN"/>
    <property type="match status" value="1"/>
</dbReference>
<evidence type="ECO:0000313" key="3">
    <source>
        <dbReference type="Proteomes" id="UP000199708"/>
    </source>
</evidence>
<dbReference type="EMBL" id="FNCK01000004">
    <property type="protein sequence ID" value="SDG23524.1"/>
    <property type="molecule type" value="Genomic_DNA"/>
</dbReference>
<keyword evidence="3" id="KW-1185">Reference proteome</keyword>
<dbReference type="OrthoDB" id="5243123at2"/>
<evidence type="ECO:0000313" key="2">
    <source>
        <dbReference type="EMBL" id="SDG23524.1"/>
    </source>
</evidence>
<feature type="domain" description="Csm6 HEPN" evidence="1">
    <location>
        <begin position="81"/>
        <end position="248"/>
    </location>
</feature>
<gene>
    <name evidence="2" type="ORF">SAMN05421791_10458</name>
</gene>
<dbReference type="RefSeq" id="WP_090289750.1">
    <property type="nucleotide sequence ID" value="NZ_FNCK01000004.1"/>
</dbReference>
<dbReference type="STRING" id="120956.SAMN05421791_10458"/>
<accession>A0A1G7SKX3</accession>
<protein>
    <submittedName>
        <fullName evidence="2">CRISPR-associated protein (Cas_Csm6)</fullName>
    </submittedName>
</protein>
<dbReference type="InterPro" id="IPR053941">
    <property type="entry name" value="Csm6_HEPN"/>
</dbReference>
<name>A0A1G7SKX3_9LACT</name>
<organism evidence="2 3">
    <name type="scientific">Facklamia miroungae</name>
    <dbReference type="NCBI Taxonomy" id="120956"/>
    <lineage>
        <taxon>Bacteria</taxon>
        <taxon>Bacillati</taxon>
        <taxon>Bacillota</taxon>
        <taxon>Bacilli</taxon>
        <taxon>Lactobacillales</taxon>
        <taxon>Aerococcaceae</taxon>
        <taxon>Facklamia</taxon>
    </lineage>
</organism>
<evidence type="ECO:0000259" key="1">
    <source>
        <dbReference type="Pfam" id="PF09659"/>
    </source>
</evidence>